<dbReference type="AlphaFoldDB" id="A0A4S2MJH9"/>
<dbReference type="EMBL" id="ML220161">
    <property type="protein sequence ID" value="TGZ77003.1"/>
    <property type="molecule type" value="Genomic_DNA"/>
</dbReference>
<dbReference type="OrthoDB" id="5418867at2759"/>
<gene>
    <name evidence="2" type="ORF">EX30DRAFT_398863</name>
</gene>
<dbReference type="InParanoid" id="A0A4S2MJH9"/>
<proteinExistence type="predicted"/>
<evidence type="ECO:0008006" key="4">
    <source>
        <dbReference type="Google" id="ProtNLM"/>
    </source>
</evidence>
<organism evidence="2 3">
    <name type="scientific">Ascodesmis nigricans</name>
    <dbReference type="NCBI Taxonomy" id="341454"/>
    <lineage>
        <taxon>Eukaryota</taxon>
        <taxon>Fungi</taxon>
        <taxon>Dikarya</taxon>
        <taxon>Ascomycota</taxon>
        <taxon>Pezizomycotina</taxon>
        <taxon>Pezizomycetes</taxon>
        <taxon>Pezizales</taxon>
        <taxon>Ascodesmidaceae</taxon>
        <taxon>Ascodesmis</taxon>
    </lineage>
</organism>
<sequence length="112" mass="12450">MVTWTHEADARLFLAILAEHPVKVDYKKVAERFGNGATPRAIVERLQKLRAKAAVTGAADDSNGNGEKKVSVSSAPNTPRKRRNQRVVEGGVAKVQGRRRVKREETETEEEE</sequence>
<accession>A0A4S2MJH9</accession>
<dbReference type="Proteomes" id="UP000298138">
    <property type="component" value="Unassembled WGS sequence"/>
</dbReference>
<evidence type="ECO:0000313" key="2">
    <source>
        <dbReference type="EMBL" id="TGZ77003.1"/>
    </source>
</evidence>
<keyword evidence="3" id="KW-1185">Reference proteome</keyword>
<protein>
    <recommendedName>
        <fullName evidence="4">Myb-like domain-containing protein</fullName>
    </recommendedName>
</protein>
<evidence type="ECO:0000313" key="3">
    <source>
        <dbReference type="Proteomes" id="UP000298138"/>
    </source>
</evidence>
<name>A0A4S2MJH9_9PEZI</name>
<reference evidence="2 3" key="1">
    <citation type="submission" date="2019-04" db="EMBL/GenBank/DDBJ databases">
        <title>Comparative genomics and transcriptomics to analyze fruiting body development in filamentous ascomycetes.</title>
        <authorList>
            <consortium name="DOE Joint Genome Institute"/>
            <person name="Lutkenhaus R."/>
            <person name="Traeger S."/>
            <person name="Breuer J."/>
            <person name="Kuo A."/>
            <person name="Lipzen A."/>
            <person name="Pangilinan J."/>
            <person name="Dilworth D."/>
            <person name="Sandor L."/>
            <person name="Poggeler S."/>
            <person name="Barry K."/>
            <person name="Grigoriev I.V."/>
            <person name="Nowrousian M."/>
        </authorList>
    </citation>
    <scope>NUCLEOTIDE SEQUENCE [LARGE SCALE GENOMIC DNA]</scope>
    <source>
        <strain evidence="2 3">CBS 389.68</strain>
    </source>
</reference>
<evidence type="ECO:0000256" key="1">
    <source>
        <dbReference type="SAM" id="MobiDB-lite"/>
    </source>
</evidence>
<feature type="region of interest" description="Disordered" evidence="1">
    <location>
        <begin position="55"/>
        <end position="112"/>
    </location>
</feature>